<dbReference type="AlphaFoldDB" id="A0A9X2LUZ3"/>
<name>A0A9X2LUZ3_STRMQ</name>
<dbReference type="InterPro" id="IPR013096">
    <property type="entry name" value="Cupin_2"/>
</dbReference>
<organism evidence="2 3">
    <name type="scientific">Streptomyces malaysiensis subsp. samsunensis</name>
    <dbReference type="NCBI Taxonomy" id="459658"/>
    <lineage>
        <taxon>Bacteria</taxon>
        <taxon>Bacillati</taxon>
        <taxon>Actinomycetota</taxon>
        <taxon>Actinomycetes</taxon>
        <taxon>Kitasatosporales</taxon>
        <taxon>Streptomycetaceae</taxon>
        <taxon>Streptomyces</taxon>
        <taxon>Streptomyces violaceusniger group</taxon>
    </lineage>
</organism>
<accession>A0A9X2LUZ3</accession>
<protein>
    <submittedName>
        <fullName evidence="2">Cupin domain-containing protein</fullName>
    </submittedName>
</protein>
<dbReference type="RefSeq" id="WP_257631190.1">
    <property type="nucleotide sequence ID" value="NZ_JANIIC010000012.1"/>
</dbReference>
<dbReference type="InterPro" id="IPR011051">
    <property type="entry name" value="RmlC_Cupin_sf"/>
</dbReference>
<evidence type="ECO:0000313" key="3">
    <source>
        <dbReference type="Proteomes" id="UP001142400"/>
    </source>
</evidence>
<dbReference type="Proteomes" id="UP001142400">
    <property type="component" value="Unassembled WGS sequence"/>
</dbReference>
<dbReference type="EMBL" id="JANIIC010000012">
    <property type="protein sequence ID" value="MCQ8829973.1"/>
    <property type="molecule type" value="Genomic_DNA"/>
</dbReference>
<sequence length="158" mass="17948">MRLHGGLPFDNNVITVPQVEREPRNGAEWGERDDEMAEFMHVHQEKWRAAQTVGHTLERCGLWEGREGTAAELWRIPEDYDLGKHRHDTWVSVFILEGAMRYTDSAGERTLGPGDCYFVNPGDTHREETLAKSLVLVVEADPCVSYPVDENGQRTNGQ</sequence>
<dbReference type="Pfam" id="PF07883">
    <property type="entry name" value="Cupin_2"/>
    <property type="match status" value="1"/>
</dbReference>
<dbReference type="Gene3D" id="2.60.120.10">
    <property type="entry name" value="Jelly Rolls"/>
    <property type="match status" value="1"/>
</dbReference>
<feature type="domain" description="Cupin type-2" evidence="1">
    <location>
        <begin position="76"/>
        <end position="127"/>
    </location>
</feature>
<evidence type="ECO:0000313" key="2">
    <source>
        <dbReference type="EMBL" id="MCQ8829973.1"/>
    </source>
</evidence>
<keyword evidence="3" id="KW-1185">Reference proteome</keyword>
<dbReference type="InterPro" id="IPR014710">
    <property type="entry name" value="RmlC-like_jellyroll"/>
</dbReference>
<dbReference type="SUPFAM" id="SSF51182">
    <property type="entry name" value="RmlC-like cupins"/>
    <property type="match status" value="1"/>
</dbReference>
<comment type="caution">
    <text evidence="2">The sequence shown here is derived from an EMBL/GenBank/DDBJ whole genome shotgun (WGS) entry which is preliminary data.</text>
</comment>
<evidence type="ECO:0000259" key="1">
    <source>
        <dbReference type="Pfam" id="PF07883"/>
    </source>
</evidence>
<gene>
    <name evidence="2" type="ORF">NQU54_13005</name>
</gene>
<proteinExistence type="predicted"/>
<reference evidence="2" key="1">
    <citation type="submission" date="2022-06" db="EMBL/GenBank/DDBJ databases">
        <title>WGS of actinobacteria.</title>
        <authorList>
            <person name="Thawai C."/>
        </authorList>
    </citation>
    <scope>NUCLEOTIDE SEQUENCE</scope>
    <source>
        <strain evidence="2">DSM 42010</strain>
    </source>
</reference>